<reference evidence="1 2" key="1">
    <citation type="submission" date="2017-03" db="EMBL/GenBank/DDBJ databases">
        <title>Genome analysis of strain PAMC 26577.</title>
        <authorList>
            <person name="Oh H.-M."/>
            <person name="Yang J.-A."/>
        </authorList>
    </citation>
    <scope>NUCLEOTIDE SEQUENCE [LARGE SCALE GENOMIC DNA]</scope>
    <source>
        <strain evidence="1 2">PAMC 26577</strain>
    </source>
</reference>
<comment type="caution">
    <text evidence="1">The sequence shown here is derived from an EMBL/GenBank/DDBJ whole genome shotgun (WGS) entry which is preliminary data.</text>
</comment>
<name>A0A242N514_CABSO</name>
<dbReference type="EMBL" id="NBTZ01000022">
    <property type="protein sequence ID" value="OTP78757.1"/>
    <property type="molecule type" value="Genomic_DNA"/>
</dbReference>
<organism evidence="1 2">
    <name type="scientific">Caballeronia sordidicola</name>
    <name type="common">Burkholderia sordidicola</name>
    <dbReference type="NCBI Taxonomy" id="196367"/>
    <lineage>
        <taxon>Bacteria</taxon>
        <taxon>Pseudomonadati</taxon>
        <taxon>Pseudomonadota</taxon>
        <taxon>Betaproteobacteria</taxon>
        <taxon>Burkholderiales</taxon>
        <taxon>Burkholderiaceae</taxon>
        <taxon>Caballeronia</taxon>
    </lineage>
</organism>
<dbReference type="AlphaFoldDB" id="A0A242N514"/>
<evidence type="ECO:0000313" key="2">
    <source>
        <dbReference type="Proteomes" id="UP000195221"/>
    </source>
</evidence>
<gene>
    <name evidence="1" type="ORF">PAMC26577_03960</name>
</gene>
<accession>A0A242N514</accession>
<dbReference type="Proteomes" id="UP000195221">
    <property type="component" value="Unassembled WGS sequence"/>
</dbReference>
<evidence type="ECO:0000313" key="1">
    <source>
        <dbReference type="EMBL" id="OTP78757.1"/>
    </source>
</evidence>
<protein>
    <submittedName>
        <fullName evidence="1">Uncharacterized protein</fullName>
    </submittedName>
</protein>
<proteinExistence type="predicted"/>
<sequence>MIILIGRFHPLKKAECKIGSAFHMLLSKRKRSDIHLNRSR</sequence>